<organism evidence="1 2">
    <name type="scientific">Caerostris extrusa</name>
    <name type="common">Bark spider</name>
    <name type="synonym">Caerostris bankana</name>
    <dbReference type="NCBI Taxonomy" id="172846"/>
    <lineage>
        <taxon>Eukaryota</taxon>
        <taxon>Metazoa</taxon>
        <taxon>Ecdysozoa</taxon>
        <taxon>Arthropoda</taxon>
        <taxon>Chelicerata</taxon>
        <taxon>Arachnida</taxon>
        <taxon>Araneae</taxon>
        <taxon>Araneomorphae</taxon>
        <taxon>Entelegynae</taxon>
        <taxon>Araneoidea</taxon>
        <taxon>Araneidae</taxon>
        <taxon>Caerostris</taxon>
    </lineage>
</organism>
<evidence type="ECO:0000313" key="1">
    <source>
        <dbReference type="EMBL" id="GIY60618.1"/>
    </source>
</evidence>
<name>A0AAV4USC8_CAEEX</name>
<accession>A0AAV4USC8</accession>
<sequence length="94" mass="10161">MCFILIEAGLGGGGGVEEVATDRSTPLSLLHLRQSRPVAKEGRFSLEFQTLFFIGSAAVLLCGGFSRQDHTEDFSQEFDKTFPPTQAVTVPGKI</sequence>
<comment type="caution">
    <text evidence="1">The sequence shown here is derived from an EMBL/GenBank/DDBJ whole genome shotgun (WGS) entry which is preliminary data.</text>
</comment>
<evidence type="ECO:0000313" key="2">
    <source>
        <dbReference type="Proteomes" id="UP001054945"/>
    </source>
</evidence>
<reference evidence="1 2" key="1">
    <citation type="submission" date="2021-06" db="EMBL/GenBank/DDBJ databases">
        <title>Caerostris extrusa draft genome.</title>
        <authorList>
            <person name="Kono N."/>
            <person name="Arakawa K."/>
        </authorList>
    </citation>
    <scope>NUCLEOTIDE SEQUENCE [LARGE SCALE GENOMIC DNA]</scope>
</reference>
<protein>
    <submittedName>
        <fullName evidence="1">Uncharacterized protein</fullName>
    </submittedName>
</protein>
<proteinExistence type="predicted"/>
<dbReference type="AlphaFoldDB" id="A0AAV4USC8"/>
<dbReference type="Proteomes" id="UP001054945">
    <property type="component" value="Unassembled WGS sequence"/>
</dbReference>
<keyword evidence="2" id="KW-1185">Reference proteome</keyword>
<dbReference type="EMBL" id="BPLR01013351">
    <property type="protein sequence ID" value="GIY60618.1"/>
    <property type="molecule type" value="Genomic_DNA"/>
</dbReference>
<gene>
    <name evidence="1" type="ORF">CEXT_176151</name>
</gene>